<sequence>MDDNPKISIVTVVFNGASTLESTILSVINQNYKNIEFIIIDGGSTDGTLDLIKKYEDKISFWHSEPDKGIYDAMNKGLLKANGEWLMFLGCDDLLLNTIHEIEPLMKDKSSVYYGNSFFNKELLIYDGKFNGFKLSKKNICHQAIFYPKMIYKKREYDLKYKLLADYNYNIICYGDSRLNFEYMPFLISVFNQYGSVNQSIDKVFMDDKYKIVSLHLSKTYAAYIKIYDLLKATVKKIIYDK</sequence>
<dbReference type="RefSeq" id="WP_379816041.1">
    <property type="nucleotide sequence ID" value="NZ_JBHUDZ010000002.1"/>
</dbReference>
<dbReference type="InterPro" id="IPR029044">
    <property type="entry name" value="Nucleotide-diphossugar_trans"/>
</dbReference>
<dbReference type="InterPro" id="IPR001173">
    <property type="entry name" value="Glyco_trans_2-like"/>
</dbReference>
<dbReference type="CDD" id="cd06433">
    <property type="entry name" value="GT_2_WfgS_like"/>
    <property type="match status" value="1"/>
</dbReference>
<dbReference type="GO" id="GO:0016757">
    <property type="term" value="F:glycosyltransferase activity"/>
    <property type="evidence" value="ECO:0007669"/>
    <property type="project" value="UniProtKB-KW"/>
</dbReference>
<dbReference type="EC" id="2.4.-.-" evidence="2"/>
<name>A0ABW4H8X1_9FLAO</name>
<dbReference type="PANTHER" id="PTHR22916:SF67">
    <property type="entry name" value="COLANIC ACID BIOSYNTHESIS GLYCOSYL TRANSFERASE WCAE-RELATED"/>
    <property type="match status" value="1"/>
</dbReference>
<organism evidence="2 3">
    <name type="scientific">Flavobacterium artemisiae</name>
    <dbReference type="NCBI Taxonomy" id="2126556"/>
    <lineage>
        <taxon>Bacteria</taxon>
        <taxon>Pseudomonadati</taxon>
        <taxon>Bacteroidota</taxon>
        <taxon>Flavobacteriia</taxon>
        <taxon>Flavobacteriales</taxon>
        <taxon>Flavobacteriaceae</taxon>
        <taxon>Flavobacterium</taxon>
    </lineage>
</organism>
<proteinExistence type="predicted"/>
<gene>
    <name evidence="2" type="ORF">ACFSC2_02535</name>
</gene>
<dbReference type="EMBL" id="JBHUDZ010000002">
    <property type="protein sequence ID" value="MFD1601609.1"/>
    <property type="molecule type" value="Genomic_DNA"/>
</dbReference>
<keyword evidence="2" id="KW-0808">Transferase</keyword>
<accession>A0ABW4H8X1</accession>
<dbReference type="SUPFAM" id="SSF53448">
    <property type="entry name" value="Nucleotide-diphospho-sugar transferases"/>
    <property type="match status" value="1"/>
</dbReference>
<evidence type="ECO:0000313" key="2">
    <source>
        <dbReference type="EMBL" id="MFD1601609.1"/>
    </source>
</evidence>
<keyword evidence="3" id="KW-1185">Reference proteome</keyword>
<reference evidence="3" key="1">
    <citation type="journal article" date="2019" name="Int. J. Syst. Evol. Microbiol.">
        <title>The Global Catalogue of Microorganisms (GCM) 10K type strain sequencing project: providing services to taxonomists for standard genome sequencing and annotation.</title>
        <authorList>
            <consortium name="The Broad Institute Genomics Platform"/>
            <consortium name="The Broad Institute Genome Sequencing Center for Infectious Disease"/>
            <person name="Wu L."/>
            <person name="Ma J."/>
        </authorList>
    </citation>
    <scope>NUCLEOTIDE SEQUENCE [LARGE SCALE GENOMIC DNA]</scope>
    <source>
        <strain evidence="3">CCUG 70865</strain>
    </source>
</reference>
<evidence type="ECO:0000313" key="3">
    <source>
        <dbReference type="Proteomes" id="UP001597138"/>
    </source>
</evidence>
<dbReference type="Gene3D" id="3.90.550.10">
    <property type="entry name" value="Spore Coat Polysaccharide Biosynthesis Protein SpsA, Chain A"/>
    <property type="match status" value="1"/>
</dbReference>
<protein>
    <submittedName>
        <fullName evidence="2">Glycosyltransferase family 2 protein</fullName>
        <ecNumber evidence="2">2.4.-.-</ecNumber>
    </submittedName>
</protein>
<dbReference type="Pfam" id="PF00535">
    <property type="entry name" value="Glycos_transf_2"/>
    <property type="match status" value="1"/>
</dbReference>
<dbReference type="PANTHER" id="PTHR22916">
    <property type="entry name" value="GLYCOSYLTRANSFERASE"/>
    <property type="match status" value="1"/>
</dbReference>
<feature type="domain" description="Glycosyltransferase 2-like" evidence="1">
    <location>
        <begin position="8"/>
        <end position="105"/>
    </location>
</feature>
<keyword evidence="2" id="KW-0328">Glycosyltransferase</keyword>
<evidence type="ECO:0000259" key="1">
    <source>
        <dbReference type="Pfam" id="PF00535"/>
    </source>
</evidence>
<comment type="caution">
    <text evidence="2">The sequence shown here is derived from an EMBL/GenBank/DDBJ whole genome shotgun (WGS) entry which is preliminary data.</text>
</comment>
<dbReference type="Proteomes" id="UP001597138">
    <property type="component" value="Unassembled WGS sequence"/>
</dbReference>